<dbReference type="SUPFAM" id="SSF51735">
    <property type="entry name" value="NAD(P)-binding Rossmann-fold domains"/>
    <property type="match status" value="1"/>
</dbReference>
<evidence type="ECO:0000256" key="1">
    <source>
        <dbReference type="ARBA" id="ARBA00006484"/>
    </source>
</evidence>
<dbReference type="NCBIfam" id="NF004453">
    <property type="entry name" value="PRK05786.1"/>
    <property type="match status" value="1"/>
</dbReference>
<evidence type="ECO:0000313" key="5">
    <source>
        <dbReference type="Proteomes" id="UP001055553"/>
    </source>
</evidence>
<keyword evidence="3" id="KW-1133">Transmembrane helix</keyword>
<dbReference type="KEGG" id="naer:MJ1_0073"/>
<dbReference type="Pfam" id="PF13561">
    <property type="entry name" value="adh_short_C2"/>
    <property type="match status" value="1"/>
</dbReference>
<dbReference type="PANTHER" id="PTHR43477">
    <property type="entry name" value="DIHYDROANTICAPSIN 7-DEHYDROGENASE"/>
    <property type="match status" value="1"/>
</dbReference>
<keyword evidence="2" id="KW-0560">Oxidoreductase</keyword>
<dbReference type="GO" id="GO:0016491">
    <property type="term" value="F:oxidoreductase activity"/>
    <property type="evidence" value="ECO:0007669"/>
    <property type="project" value="UniProtKB-KW"/>
</dbReference>
<gene>
    <name evidence="4" type="ORF">MJ1_0073</name>
</gene>
<dbReference type="EMBL" id="AP019769">
    <property type="protein sequence ID" value="BBL45250.1"/>
    <property type="molecule type" value="Genomic_DNA"/>
</dbReference>
<dbReference type="InterPro" id="IPR036291">
    <property type="entry name" value="NAD(P)-bd_dom_sf"/>
</dbReference>
<keyword evidence="5" id="KW-1185">Reference proteome</keyword>
<dbReference type="InterPro" id="IPR051122">
    <property type="entry name" value="SDR_DHRS6-like"/>
</dbReference>
<evidence type="ECO:0000256" key="2">
    <source>
        <dbReference type="ARBA" id="ARBA00023002"/>
    </source>
</evidence>
<dbReference type="Gene3D" id="3.40.50.720">
    <property type="entry name" value="NAD(P)-binding Rossmann-like Domain"/>
    <property type="match status" value="1"/>
</dbReference>
<dbReference type="InterPro" id="IPR002347">
    <property type="entry name" value="SDR_fam"/>
</dbReference>
<keyword evidence="3" id="KW-0472">Membrane</keyword>
<sequence>MNKKILIIGVSKGFGYALAYFLLKRNFDVVLVSRNRLKLEEIKAKLSKYGNIEIIDADVGSREAIKYVKEKIGNIDGIAISIGGYFEDNIYNIGNIDELINNNIKYPIYIINELLDSLRNNSTILLVSNSYILNRGKIKENLSYSISKAANAKLVDILSSELIDKNIRVVGIAPGTMEGDFEPERDYKKLRKIGEPRGTPEDIAVVASWLFTEEAEWINGVVIPVDGGYNQ</sequence>
<evidence type="ECO:0000256" key="3">
    <source>
        <dbReference type="SAM" id="Phobius"/>
    </source>
</evidence>
<dbReference type="Proteomes" id="UP001055553">
    <property type="component" value="Chromosome"/>
</dbReference>
<protein>
    <submittedName>
        <fullName evidence="4">3-ketoacyl-ACP reductase</fullName>
    </submittedName>
</protein>
<keyword evidence="3" id="KW-0812">Transmembrane</keyword>
<organism evidence="4 5">
    <name type="scientific">Nanobdella aerobiophila</name>
    <dbReference type="NCBI Taxonomy" id="2586965"/>
    <lineage>
        <taxon>Archaea</taxon>
        <taxon>Nanobdellota</taxon>
        <taxon>Nanobdellia</taxon>
        <taxon>Nanobdellales</taxon>
        <taxon>Nanobdellaceae</taxon>
        <taxon>Nanobdella</taxon>
    </lineage>
</organism>
<dbReference type="GeneID" id="74568025"/>
<proteinExistence type="inferred from homology"/>
<accession>A0A915WSF7</accession>
<dbReference type="PANTHER" id="PTHR43477:SF1">
    <property type="entry name" value="DIHYDROANTICAPSIN 7-DEHYDROGENASE"/>
    <property type="match status" value="1"/>
</dbReference>
<dbReference type="PRINTS" id="PR00081">
    <property type="entry name" value="GDHRDH"/>
</dbReference>
<feature type="transmembrane region" description="Helical" evidence="3">
    <location>
        <begin position="6"/>
        <end position="23"/>
    </location>
</feature>
<evidence type="ECO:0000313" key="4">
    <source>
        <dbReference type="EMBL" id="BBL45250.1"/>
    </source>
</evidence>
<name>A0A915WSF7_9ARCH</name>
<comment type="similarity">
    <text evidence="1">Belongs to the short-chain dehydrogenases/reductases (SDR) family.</text>
</comment>
<dbReference type="RefSeq" id="WP_258393291.1">
    <property type="nucleotide sequence ID" value="NZ_AP019769.1"/>
</dbReference>
<reference evidence="5" key="1">
    <citation type="journal article" date="2022" name="Int. J. Syst. Evol. Microbiol.">
        <title>Nanobdella aerobiophila gen. nov., sp. nov., a thermoacidophilic, obligate ectosymbiotic archaeon, and proposal of Nanobdellaceae fam. nov., Nanobdellales ord. nov. and Nanobdellia class. nov.</title>
        <authorList>
            <person name="Kato S."/>
            <person name="Ogasawara A."/>
            <person name="Itoh T."/>
            <person name="Sakai H.D."/>
            <person name="Shimizu M."/>
            <person name="Yuki M."/>
            <person name="Kaneko M."/>
            <person name="Takashina T."/>
            <person name="Ohkuma M."/>
        </authorList>
    </citation>
    <scope>NUCLEOTIDE SEQUENCE [LARGE SCALE GENOMIC DNA]</scope>
    <source>
        <strain evidence="5">MJ1</strain>
    </source>
</reference>
<dbReference type="CDD" id="cd05233">
    <property type="entry name" value="SDR_c"/>
    <property type="match status" value="1"/>
</dbReference>
<dbReference type="AlphaFoldDB" id="A0A915WSF7"/>